<keyword evidence="3" id="KW-1185">Reference proteome</keyword>
<comment type="caution">
    <text evidence="2">The sequence shown here is derived from an EMBL/GenBank/DDBJ whole genome shotgun (WGS) entry which is preliminary data.</text>
</comment>
<evidence type="ECO:0000313" key="2">
    <source>
        <dbReference type="EMBL" id="RPF49852.1"/>
    </source>
</evidence>
<evidence type="ECO:0000259" key="1">
    <source>
        <dbReference type="SMART" id="SM00881"/>
    </source>
</evidence>
<protein>
    <recommendedName>
        <fullName evidence="1">CoA-binding domain-containing protein</fullName>
    </recommendedName>
</protein>
<evidence type="ECO:0000313" key="3">
    <source>
        <dbReference type="Proteomes" id="UP000282654"/>
    </source>
</evidence>
<sequence length="141" mass="16000">MVFENPRDEALRELLQQSRTVAVVGLSPKPERDSHRVAAYLQQQGYRIIPVYPREETILGEKVYRRLGDIPFAVDIVNVFRRSEEVLPVVEEALALRPRAVWLQLGVTHAGAVPLCRRAGVCLVMDRCIMVEHRRLCGGRG</sequence>
<dbReference type="EMBL" id="RKRE01000001">
    <property type="protein sequence ID" value="RPF49852.1"/>
    <property type="molecule type" value="Genomic_DNA"/>
</dbReference>
<dbReference type="Proteomes" id="UP000282654">
    <property type="component" value="Unassembled WGS sequence"/>
</dbReference>
<proteinExistence type="predicted"/>
<dbReference type="Pfam" id="PF13380">
    <property type="entry name" value="CoA_binding_2"/>
    <property type="match status" value="1"/>
</dbReference>
<dbReference type="AlphaFoldDB" id="A0A3N5BQI2"/>
<reference evidence="2 3" key="1">
    <citation type="submission" date="2018-11" db="EMBL/GenBank/DDBJ databases">
        <title>Genomic Encyclopedia of Type Strains, Phase IV (KMG-IV): sequencing the most valuable type-strain genomes for metagenomic binning, comparative biology and taxonomic classification.</title>
        <authorList>
            <person name="Goeker M."/>
        </authorList>
    </citation>
    <scope>NUCLEOTIDE SEQUENCE [LARGE SCALE GENOMIC DNA]</scope>
    <source>
        <strain evidence="2 3">DSM 102936</strain>
    </source>
</reference>
<dbReference type="SMART" id="SM00881">
    <property type="entry name" value="CoA_binding"/>
    <property type="match status" value="1"/>
</dbReference>
<organism evidence="2 3">
    <name type="scientific">Thermodesulfitimonas autotrophica</name>
    <dbReference type="NCBI Taxonomy" id="1894989"/>
    <lineage>
        <taxon>Bacteria</taxon>
        <taxon>Bacillati</taxon>
        <taxon>Bacillota</taxon>
        <taxon>Clostridia</taxon>
        <taxon>Thermoanaerobacterales</taxon>
        <taxon>Thermoanaerobacteraceae</taxon>
        <taxon>Thermodesulfitimonas</taxon>
    </lineage>
</organism>
<feature type="domain" description="CoA-binding" evidence="1">
    <location>
        <begin position="14"/>
        <end position="107"/>
    </location>
</feature>
<name>A0A3N5BQI2_9THEO</name>
<dbReference type="PANTHER" id="PTHR33303">
    <property type="entry name" value="CYTOPLASMIC PROTEIN-RELATED"/>
    <property type="match status" value="1"/>
</dbReference>
<dbReference type="InterPro" id="IPR003781">
    <property type="entry name" value="CoA-bd"/>
</dbReference>
<dbReference type="InterPro" id="IPR036291">
    <property type="entry name" value="NAD(P)-bd_dom_sf"/>
</dbReference>
<dbReference type="PANTHER" id="PTHR33303:SF2">
    <property type="entry name" value="COA-BINDING DOMAIN-CONTAINING PROTEIN"/>
    <property type="match status" value="1"/>
</dbReference>
<dbReference type="SUPFAM" id="SSF51735">
    <property type="entry name" value="NAD(P)-binding Rossmann-fold domains"/>
    <property type="match status" value="1"/>
</dbReference>
<dbReference type="Gene3D" id="3.40.50.720">
    <property type="entry name" value="NAD(P)-binding Rossmann-like Domain"/>
    <property type="match status" value="1"/>
</dbReference>
<accession>A0A3N5BQI2</accession>
<gene>
    <name evidence="2" type="ORF">EDD75_0677</name>
</gene>